<evidence type="ECO:0000256" key="4">
    <source>
        <dbReference type="ARBA" id="ARBA00023004"/>
    </source>
</evidence>
<evidence type="ECO:0000256" key="6">
    <source>
        <dbReference type="SAM" id="MobiDB-lite"/>
    </source>
</evidence>
<keyword evidence="4 5" id="KW-0408">Iron</keyword>
<dbReference type="Pfam" id="PF03055">
    <property type="entry name" value="RPE65"/>
    <property type="match status" value="1"/>
</dbReference>
<sequence length="662" mass="74032">MTPKKPSHPYLAGNFAPIHSTHASTQCSFTGTIPKELLGGQYVRNGGNPITDQDLARDAHWFDGDGMLTGVHFVRSPSNPGEALPFFTNQYILTDLCIFAHQNRNLRTPLLPSIATLVDPASSLFTILFRLLRAVFLIFVSHLQRPGKIRVKRNSVANTGIHFHDGRALASCESGPPMRISLPGLETVGWFDGANCEGELQSNGEKKEDTFRGTGLLGFMREWTTGHPKVDPVTGEMVLFHSSFKPPYVHYSVLPQNRAATAERLPKLLVVPVPGVSGSKLMHDFGVAREHTVILDLPLTLSAFNMMKRQPVLYYDCDKPARFGVFPRRQPEKVRWFETAGCCIFHIANTWDERDANGNIQAVKMLACRQTSASVVFNTGNITIPEMPRSRGRRLQNLARRGSDEEEGTPDDKTPLLDSSTRSSAGDTEQCRLYYYRFSLDRPGDVITHQYALTRVPFEFPTLNPAYDMSAARYIYGCSTTEDTFGTALGKATKIDVLLKVDVTTLMERGAAYPPRSVTGCVDMRSMAELFASKDQQDPIRTFLLAPHHFAQEARFVSRENPVAEDDGYLLFYVFDERQLDGKGECLPNAMSELWILDARNMKDVVVRVRLPQRVPYGLHGNWFSEEQIQTQRDIEGFRSLPVDPEKGVMARLRSLLVGAVG</sequence>
<dbReference type="AlphaFoldDB" id="A0A6A6UXR2"/>
<comment type="cofactor">
    <cofactor evidence="5">
        <name>Fe(2+)</name>
        <dbReference type="ChEBI" id="CHEBI:29033"/>
    </cofactor>
    <text evidence="5">Binds 1 Fe(2+) ion per subunit.</text>
</comment>
<dbReference type="PANTHER" id="PTHR10543:SF89">
    <property type="entry name" value="CAROTENOID 9,10(9',10')-CLEAVAGE DIOXYGENASE 1"/>
    <property type="match status" value="1"/>
</dbReference>
<dbReference type="EMBL" id="MU006625">
    <property type="protein sequence ID" value="KAF2741777.1"/>
    <property type="molecule type" value="Genomic_DNA"/>
</dbReference>
<proteinExistence type="inferred from homology"/>
<keyword evidence="2 5" id="KW-0479">Metal-binding</keyword>
<dbReference type="GO" id="GO:0016121">
    <property type="term" value="P:carotene catabolic process"/>
    <property type="evidence" value="ECO:0007669"/>
    <property type="project" value="TreeGrafter"/>
</dbReference>
<evidence type="ECO:0000256" key="2">
    <source>
        <dbReference type="ARBA" id="ARBA00022723"/>
    </source>
</evidence>
<evidence type="ECO:0000256" key="3">
    <source>
        <dbReference type="ARBA" id="ARBA00023002"/>
    </source>
</evidence>
<feature type="region of interest" description="Disordered" evidence="6">
    <location>
        <begin position="399"/>
        <end position="425"/>
    </location>
</feature>
<evidence type="ECO:0000256" key="1">
    <source>
        <dbReference type="ARBA" id="ARBA00006787"/>
    </source>
</evidence>
<feature type="binding site" evidence="5">
    <location>
        <position position="227"/>
    </location>
    <ligand>
        <name>Fe cation</name>
        <dbReference type="ChEBI" id="CHEBI:24875"/>
        <note>catalytic</note>
    </ligand>
</feature>
<accession>A0A6A6UXR2</accession>
<reference evidence="7" key="1">
    <citation type="journal article" date="2020" name="Stud. Mycol.">
        <title>101 Dothideomycetes genomes: a test case for predicting lifestyles and emergence of pathogens.</title>
        <authorList>
            <person name="Haridas S."/>
            <person name="Albert R."/>
            <person name="Binder M."/>
            <person name="Bloem J."/>
            <person name="Labutti K."/>
            <person name="Salamov A."/>
            <person name="Andreopoulos B."/>
            <person name="Baker S."/>
            <person name="Barry K."/>
            <person name="Bills G."/>
            <person name="Bluhm B."/>
            <person name="Cannon C."/>
            <person name="Castanera R."/>
            <person name="Culley D."/>
            <person name="Daum C."/>
            <person name="Ezra D."/>
            <person name="Gonzalez J."/>
            <person name="Henrissat B."/>
            <person name="Kuo A."/>
            <person name="Liang C."/>
            <person name="Lipzen A."/>
            <person name="Lutzoni F."/>
            <person name="Magnuson J."/>
            <person name="Mondo S."/>
            <person name="Nolan M."/>
            <person name="Ohm R."/>
            <person name="Pangilinan J."/>
            <person name="Park H.-J."/>
            <person name="Ramirez L."/>
            <person name="Alfaro M."/>
            <person name="Sun H."/>
            <person name="Tritt A."/>
            <person name="Yoshinaga Y."/>
            <person name="Zwiers L.-H."/>
            <person name="Turgeon B."/>
            <person name="Goodwin S."/>
            <person name="Spatafora J."/>
            <person name="Crous P."/>
            <person name="Grigoriev I."/>
        </authorList>
    </citation>
    <scope>NUCLEOTIDE SEQUENCE</scope>
    <source>
        <strain evidence="7">CBS 119925</strain>
    </source>
</reference>
<feature type="binding site" evidence="5">
    <location>
        <position position="283"/>
    </location>
    <ligand>
        <name>Fe cation</name>
        <dbReference type="ChEBI" id="CHEBI:24875"/>
        <note>catalytic</note>
    </ligand>
</feature>
<keyword evidence="3" id="KW-0560">Oxidoreductase</keyword>
<dbReference type="GO" id="GO:0046872">
    <property type="term" value="F:metal ion binding"/>
    <property type="evidence" value="ECO:0007669"/>
    <property type="project" value="UniProtKB-KW"/>
</dbReference>
<dbReference type="PANTHER" id="PTHR10543">
    <property type="entry name" value="BETA-CAROTENE DIOXYGENASE"/>
    <property type="match status" value="1"/>
</dbReference>
<name>A0A6A6UXR2_9PLEO</name>
<organism evidence="7 8">
    <name type="scientific">Sporormia fimetaria CBS 119925</name>
    <dbReference type="NCBI Taxonomy" id="1340428"/>
    <lineage>
        <taxon>Eukaryota</taxon>
        <taxon>Fungi</taxon>
        <taxon>Dikarya</taxon>
        <taxon>Ascomycota</taxon>
        <taxon>Pezizomycotina</taxon>
        <taxon>Dothideomycetes</taxon>
        <taxon>Pleosporomycetidae</taxon>
        <taxon>Pleosporales</taxon>
        <taxon>Sporormiaceae</taxon>
        <taxon>Sporormia</taxon>
    </lineage>
</organism>
<feature type="binding site" evidence="5">
    <location>
        <position position="620"/>
    </location>
    <ligand>
        <name>Fe cation</name>
        <dbReference type="ChEBI" id="CHEBI:24875"/>
        <note>catalytic</note>
    </ligand>
</feature>
<dbReference type="GO" id="GO:0010436">
    <property type="term" value="F:carotenoid dioxygenase activity"/>
    <property type="evidence" value="ECO:0007669"/>
    <property type="project" value="TreeGrafter"/>
</dbReference>
<feature type="binding site" evidence="5">
    <location>
        <position position="346"/>
    </location>
    <ligand>
        <name>Fe cation</name>
        <dbReference type="ChEBI" id="CHEBI:24875"/>
        <note>catalytic</note>
    </ligand>
</feature>
<keyword evidence="8" id="KW-1185">Reference proteome</keyword>
<dbReference type="OrthoDB" id="1069523at2759"/>
<dbReference type="Proteomes" id="UP000799440">
    <property type="component" value="Unassembled WGS sequence"/>
</dbReference>
<gene>
    <name evidence="7" type="ORF">M011DRAFT_462972</name>
</gene>
<dbReference type="InterPro" id="IPR004294">
    <property type="entry name" value="Carotenoid_Oase"/>
</dbReference>
<evidence type="ECO:0000256" key="5">
    <source>
        <dbReference type="PIRSR" id="PIRSR604294-1"/>
    </source>
</evidence>
<evidence type="ECO:0000313" key="7">
    <source>
        <dbReference type="EMBL" id="KAF2741777.1"/>
    </source>
</evidence>
<evidence type="ECO:0000313" key="8">
    <source>
        <dbReference type="Proteomes" id="UP000799440"/>
    </source>
</evidence>
<comment type="similarity">
    <text evidence="1">Belongs to the carotenoid oxygenase family.</text>
</comment>
<protein>
    <submittedName>
        <fullName evidence="7">Carotenoid oxygenase</fullName>
    </submittedName>
</protein>